<dbReference type="RefSeq" id="WP_312864745.1">
    <property type="nucleotide sequence ID" value="NZ_JACHJN010000001.1"/>
</dbReference>
<dbReference type="InterPro" id="IPR019734">
    <property type="entry name" value="TPR_rpt"/>
</dbReference>
<evidence type="ECO:0000256" key="2">
    <source>
        <dbReference type="ARBA" id="ARBA00023015"/>
    </source>
</evidence>
<proteinExistence type="inferred from homology"/>
<dbReference type="Gene3D" id="3.40.50.300">
    <property type="entry name" value="P-loop containing nucleotide triphosphate hydrolases"/>
    <property type="match status" value="1"/>
</dbReference>
<evidence type="ECO:0000259" key="7">
    <source>
        <dbReference type="PROSITE" id="PS51755"/>
    </source>
</evidence>
<dbReference type="SMART" id="SM00862">
    <property type="entry name" value="Trans_reg_C"/>
    <property type="match status" value="1"/>
</dbReference>
<dbReference type="InterPro" id="IPR027417">
    <property type="entry name" value="P-loop_NTPase"/>
</dbReference>
<organism evidence="8 9">
    <name type="scientific">Saccharothrix tamanrassetensis</name>
    <dbReference type="NCBI Taxonomy" id="1051531"/>
    <lineage>
        <taxon>Bacteria</taxon>
        <taxon>Bacillati</taxon>
        <taxon>Actinomycetota</taxon>
        <taxon>Actinomycetes</taxon>
        <taxon>Pseudonocardiales</taxon>
        <taxon>Pseudonocardiaceae</taxon>
        <taxon>Saccharothrix</taxon>
    </lineage>
</organism>
<feature type="DNA-binding region" description="OmpR/PhoB-type" evidence="6">
    <location>
        <begin position="1"/>
        <end position="90"/>
    </location>
</feature>
<keyword evidence="9" id="KW-1185">Reference proteome</keyword>
<dbReference type="InterPro" id="IPR005158">
    <property type="entry name" value="BTAD"/>
</dbReference>
<dbReference type="Proteomes" id="UP000547510">
    <property type="component" value="Unassembled WGS sequence"/>
</dbReference>
<dbReference type="SMART" id="SM01043">
    <property type="entry name" value="BTAD"/>
    <property type="match status" value="1"/>
</dbReference>
<dbReference type="Pfam" id="PF03704">
    <property type="entry name" value="BTAD"/>
    <property type="match status" value="1"/>
</dbReference>
<keyword evidence="5" id="KW-0802">TPR repeat</keyword>
<comment type="similarity">
    <text evidence="1">Belongs to the AfsR/DnrI/RedD regulatory family.</text>
</comment>
<dbReference type="PANTHER" id="PTHR35807">
    <property type="entry name" value="TRANSCRIPTIONAL REGULATOR REDD-RELATED"/>
    <property type="match status" value="1"/>
</dbReference>
<comment type="caution">
    <text evidence="8">The sequence shown here is derived from an EMBL/GenBank/DDBJ whole genome shotgun (WGS) entry which is preliminary data.</text>
</comment>
<dbReference type="GO" id="GO:0000160">
    <property type="term" value="P:phosphorelay signal transduction system"/>
    <property type="evidence" value="ECO:0007669"/>
    <property type="project" value="InterPro"/>
</dbReference>
<dbReference type="AlphaFoldDB" id="A0A841CDD5"/>
<protein>
    <submittedName>
        <fullName evidence="8">DNA-binding SARP family transcriptional activator/Tfp pilus assembly protein PilF</fullName>
    </submittedName>
</protein>
<dbReference type="InterPro" id="IPR011990">
    <property type="entry name" value="TPR-like_helical_dom_sf"/>
</dbReference>
<keyword evidence="2" id="KW-0805">Transcription regulation</keyword>
<evidence type="ECO:0000256" key="4">
    <source>
        <dbReference type="ARBA" id="ARBA00023163"/>
    </source>
</evidence>
<evidence type="ECO:0000313" key="8">
    <source>
        <dbReference type="EMBL" id="MBB5954374.1"/>
    </source>
</evidence>
<dbReference type="PROSITE" id="PS51755">
    <property type="entry name" value="OMPR_PHOB"/>
    <property type="match status" value="1"/>
</dbReference>
<dbReference type="GO" id="GO:0003677">
    <property type="term" value="F:DNA binding"/>
    <property type="evidence" value="ECO:0007669"/>
    <property type="project" value="UniProtKB-UniRule"/>
</dbReference>
<feature type="repeat" description="TPR" evidence="5">
    <location>
        <begin position="834"/>
        <end position="867"/>
    </location>
</feature>
<dbReference type="GO" id="GO:0043531">
    <property type="term" value="F:ADP binding"/>
    <property type="evidence" value="ECO:0007669"/>
    <property type="project" value="InterPro"/>
</dbReference>
<evidence type="ECO:0000256" key="6">
    <source>
        <dbReference type="PROSITE-ProRule" id="PRU01091"/>
    </source>
</evidence>
<dbReference type="CDD" id="cd15831">
    <property type="entry name" value="BTAD"/>
    <property type="match status" value="1"/>
</dbReference>
<evidence type="ECO:0000256" key="3">
    <source>
        <dbReference type="ARBA" id="ARBA00023125"/>
    </source>
</evidence>
<keyword evidence="3 6" id="KW-0238">DNA-binding</keyword>
<gene>
    <name evidence="8" type="ORF">FHS29_000944</name>
</gene>
<dbReference type="Pfam" id="PF13424">
    <property type="entry name" value="TPR_12"/>
    <property type="match status" value="2"/>
</dbReference>
<dbReference type="SUPFAM" id="SSF46894">
    <property type="entry name" value="C-terminal effector domain of the bipartite response regulators"/>
    <property type="match status" value="1"/>
</dbReference>
<name>A0A841CDD5_9PSEU</name>
<dbReference type="GO" id="GO:0006355">
    <property type="term" value="P:regulation of DNA-templated transcription"/>
    <property type="evidence" value="ECO:0007669"/>
    <property type="project" value="InterPro"/>
</dbReference>
<dbReference type="SUPFAM" id="SSF52540">
    <property type="entry name" value="P-loop containing nucleoside triphosphate hydrolases"/>
    <property type="match status" value="1"/>
</dbReference>
<dbReference type="Pfam" id="PF00486">
    <property type="entry name" value="Trans_reg_C"/>
    <property type="match status" value="1"/>
</dbReference>
<dbReference type="InterPro" id="IPR016032">
    <property type="entry name" value="Sig_transdc_resp-reg_C-effctor"/>
</dbReference>
<dbReference type="InterPro" id="IPR036388">
    <property type="entry name" value="WH-like_DNA-bd_sf"/>
</dbReference>
<reference evidence="8 9" key="1">
    <citation type="submission" date="2020-08" db="EMBL/GenBank/DDBJ databases">
        <title>Genomic Encyclopedia of Type Strains, Phase III (KMG-III): the genomes of soil and plant-associated and newly described type strains.</title>
        <authorList>
            <person name="Whitman W."/>
        </authorList>
    </citation>
    <scope>NUCLEOTIDE SEQUENCE [LARGE SCALE GENOMIC DNA]</scope>
    <source>
        <strain evidence="8 9">CECT 8640</strain>
    </source>
</reference>
<evidence type="ECO:0000256" key="5">
    <source>
        <dbReference type="PROSITE-ProRule" id="PRU00339"/>
    </source>
</evidence>
<dbReference type="InterPro" id="IPR051677">
    <property type="entry name" value="AfsR-DnrI-RedD_regulator"/>
</dbReference>
<dbReference type="PANTHER" id="PTHR35807:SF1">
    <property type="entry name" value="TRANSCRIPTIONAL REGULATOR REDD"/>
    <property type="match status" value="1"/>
</dbReference>
<sequence>MVAVLGEVEVRQDDRVLPVGHARQRAVLAALAVETNRVVPVESLIDRVWGEQPPTKARLALRTYLSHLRRALAQTGITITRQGSGYLLALDPDSVDVHRLHRLLAAARKQEDPSLALALVEDALGLWRGEALPELDTPWAHELQERLRQERAAAEADWIDLALRCGRHSDLLPELRARAVADPLDERVAAQLMLALYRNGRQADALEHYQRVRQRLVEELGTDPGPALRELHQRILTAELSLAGGALATENATGPSAVPRQLPAAPAQFVGRHDELGRLDAILQDASDTAATVVVSVIVGAGGIGKTWLALHWAHRHADRFPDGQMFVDLRGFSPDSEPMDPAVAVRGFLDALDVAPGRIPVDPHAQAALFRSLMTGRRMLLVLDNAANTAQVTPLLPGNGSCTVVVTSRNRLPGLITGQGARHLALHILDDTEARDLLTTRLGAARVEAEPAAVGDLKRLCGGFPLALSIVASRAHTDPYLSLAAIAAELRESGLDALDDGDPAASLPTVLSWSHRALTTDQATAFALLGTAPGPDIGLPAAASLVGLPLNDARTLLRRLEQASLISQDAHGRHRMHDLIRTYAATTAHDLADDVREAALCRVLGFYTHTARTADHLLDSHRQALPLDPPVSGTQIHPLPDSPAAMAWFDTEHTNLLAVQHIAATRTWHHTVWQVAWSLASFQARRGQLHDRLVVWCHALKAAAHLSDPTTRVLAHRFVGVAYADLGRHQEAVGHLHHALALAERYRDSVDQAHTHQTLAWVWGQREDNRRALYHATRALDLFRAVDRPTWEARALNDVGWFAAHGGDYVTARVHCEEALALHRCYDDPDGKATILDSLGYIDHHDGHYDQAIRHYQQALDLFRDLGDTYSVADTLDNLGHSHAALGRHDQAHVMWREALELYREQGRKADAERVQRQLDALDSGGHPSTESST</sequence>
<feature type="domain" description="OmpR/PhoB-type" evidence="7">
    <location>
        <begin position="1"/>
        <end position="90"/>
    </location>
</feature>
<accession>A0A841CDD5</accession>
<dbReference type="SMART" id="SM00028">
    <property type="entry name" value="TPR"/>
    <property type="match status" value="5"/>
</dbReference>
<feature type="repeat" description="TPR" evidence="5">
    <location>
        <begin position="874"/>
        <end position="907"/>
    </location>
</feature>
<dbReference type="PRINTS" id="PR00364">
    <property type="entry name" value="DISEASERSIST"/>
</dbReference>
<dbReference type="Gene3D" id="1.10.10.10">
    <property type="entry name" value="Winged helix-like DNA-binding domain superfamily/Winged helix DNA-binding domain"/>
    <property type="match status" value="1"/>
</dbReference>
<evidence type="ECO:0000313" key="9">
    <source>
        <dbReference type="Proteomes" id="UP000547510"/>
    </source>
</evidence>
<dbReference type="PROSITE" id="PS50005">
    <property type="entry name" value="TPR"/>
    <property type="match status" value="2"/>
</dbReference>
<dbReference type="InterPro" id="IPR001867">
    <property type="entry name" value="OmpR/PhoB-type_DNA-bd"/>
</dbReference>
<dbReference type="Gene3D" id="1.25.40.10">
    <property type="entry name" value="Tetratricopeptide repeat domain"/>
    <property type="match status" value="2"/>
</dbReference>
<keyword evidence="4" id="KW-0804">Transcription</keyword>
<dbReference type="EMBL" id="JACHJN010000001">
    <property type="protein sequence ID" value="MBB5954374.1"/>
    <property type="molecule type" value="Genomic_DNA"/>
</dbReference>
<dbReference type="SUPFAM" id="SSF48452">
    <property type="entry name" value="TPR-like"/>
    <property type="match status" value="3"/>
</dbReference>
<evidence type="ECO:0000256" key="1">
    <source>
        <dbReference type="ARBA" id="ARBA00005820"/>
    </source>
</evidence>